<dbReference type="Pfam" id="PF13456">
    <property type="entry name" value="RVT_3"/>
    <property type="match status" value="1"/>
</dbReference>
<feature type="chain" id="PRO_5045717323" description="RNase H type-1 domain-containing protein" evidence="1">
    <location>
        <begin position="28"/>
        <end position="130"/>
    </location>
</feature>
<reference evidence="3 4" key="1">
    <citation type="journal article" date="2024" name="G3 (Bethesda)">
        <title>Genome assembly of Hibiscus sabdariffa L. provides insights into metabolisms of medicinal natural products.</title>
        <authorList>
            <person name="Kim T."/>
        </authorList>
    </citation>
    <scope>NUCLEOTIDE SEQUENCE [LARGE SCALE GENOMIC DNA]</scope>
    <source>
        <strain evidence="3">TK-2024</strain>
        <tissue evidence="3">Old leaves</tissue>
    </source>
</reference>
<dbReference type="InterPro" id="IPR012337">
    <property type="entry name" value="RNaseH-like_sf"/>
</dbReference>
<proteinExistence type="predicted"/>
<dbReference type="InterPro" id="IPR002156">
    <property type="entry name" value="RNaseH_domain"/>
</dbReference>
<evidence type="ECO:0000259" key="2">
    <source>
        <dbReference type="Pfam" id="PF13456"/>
    </source>
</evidence>
<comment type="caution">
    <text evidence="3">The sequence shown here is derived from an EMBL/GenBank/DDBJ whole genome shotgun (WGS) entry which is preliminary data.</text>
</comment>
<evidence type="ECO:0000313" key="3">
    <source>
        <dbReference type="EMBL" id="KAK8984296.1"/>
    </source>
</evidence>
<dbReference type="Gene3D" id="3.30.420.10">
    <property type="entry name" value="Ribonuclease H-like superfamily/Ribonuclease H"/>
    <property type="match status" value="1"/>
</dbReference>
<accession>A0ABR2P797</accession>
<feature type="signal peptide" evidence="1">
    <location>
        <begin position="1"/>
        <end position="27"/>
    </location>
</feature>
<keyword evidence="4" id="KW-1185">Reference proteome</keyword>
<dbReference type="InterPro" id="IPR036397">
    <property type="entry name" value="RNaseH_sf"/>
</dbReference>
<protein>
    <recommendedName>
        <fullName evidence="2">RNase H type-1 domain-containing protein</fullName>
    </recommendedName>
</protein>
<evidence type="ECO:0000256" key="1">
    <source>
        <dbReference type="SAM" id="SignalP"/>
    </source>
</evidence>
<feature type="domain" description="RNase H type-1" evidence="2">
    <location>
        <begin position="6"/>
        <end position="98"/>
    </location>
</feature>
<name>A0ABR2P797_9ROSI</name>
<dbReference type="SUPFAM" id="SSF53098">
    <property type="entry name" value="Ribonuclease H-like"/>
    <property type="match status" value="1"/>
</dbReference>
<organism evidence="3 4">
    <name type="scientific">Hibiscus sabdariffa</name>
    <name type="common">roselle</name>
    <dbReference type="NCBI Taxonomy" id="183260"/>
    <lineage>
        <taxon>Eukaryota</taxon>
        <taxon>Viridiplantae</taxon>
        <taxon>Streptophyta</taxon>
        <taxon>Embryophyta</taxon>
        <taxon>Tracheophyta</taxon>
        <taxon>Spermatophyta</taxon>
        <taxon>Magnoliopsida</taxon>
        <taxon>eudicotyledons</taxon>
        <taxon>Gunneridae</taxon>
        <taxon>Pentapetalae</taxon>
        <taxon>rosids</taxon>
        <taxon>malvids</taxon>
        <taxon>Malvales</taxon>
        <taxon>Malvaceae</taxon>
        <taxon>Malvoideae</taxon>
        <taxon>Hibiscus</taxon>
    </lineage>
</organism>
<keyword evidence="1" id="KW-0732">Signal</keyword>
<dbReference type="PANTHER" id="PTHR47723:SF13">
    <property type="entry name" value="PUTATIVE-RELATED"/>
    <property type="match status" value="1"/>
</dbReference>
<gene>
    <name evidence="3" type="ORF">V6N11_029612</name>
</gene>
<dbReference type="PANTHER" id="PTHR47723">
    <property type="entry name" value="OS05G0353850 PROTEIN"/>
    <property type="match status" value="1"/>
</dbReference>
<dbReference type="InterPro" id="IPR053151">
    <property type="entry name" value="RNase_H-like"/>
</dbReference>
<sequence>MGVGFWVSKRLGLCSVLHSELWGLLEGLLSAWSLNIPCLLVEIDSLEAYHIISEPKAACGGSTLVPYILVLISRPWEVRLHHFRRSGNVLADRTAKLAPVLDFIIHRYLDPPSDHLDIIAEEAVGEVSTI</sequence>
<evidence type="ECO:0000313" key="4">
    <source>
        <dbReference type="Proteomes" id="UP001396334"/>
    </source>
</evidence>
<dbReference type="Proteomes" id="UP001396334">
    <property type="component" value="Unassembled WGS sequence"/>
</dbReference>
<dbReference type="EMBL" id="JBBPBN010000078">
    <property type="protein sequence ID" value="KAK8984296.1"/>
    <property type="molecule type" value="Genomic_DNA"/>
</dbReference>